<dbReference type="PANTHER" id="PTHR10655">
    <property type="entry name" value="LYSOPHOSPHOLIPASE-RELATED"/>
    <property type="match status" value="1"/>
</dbReference>
<organism evidence="4 5">
    <name type="scientific">Listeria innocua ATCC 33091</name>
    <dbReference type="NCBI Taxonomy" id="1002366"/>
    <lineage>
        <taxon>Bacteria</taxon>
        <taxon>Bacillati</taxon>
        <taxon>Bacillota</taxon>
        <taxon>Bacilli</taxon>
        <taxon>Bacillales</taxon>
        <taxon>Listeriaceae</taxon>
        <taxon>Listeria</taxon>
    </lineage>
</organism>
<keyword evidence="5" id="KW-1185">Reference proteome</keyword>
<dbReference type="Pfam" id="PF02230">
    <property type="entry name" value="Abhydrolase_2"/>
    <property type="match status" value="1"/>
</dbReference>
<protein>
    <submittedName>
        <fullName evidence="4">Phospholipase/carboxylesterase</fullName>
    </submittedName>
</protein>
<sequence length="221" mass="25196">MKMYAYDIYEPIGRKDGEIFPVIFALHGFGGDELDMAGRLELLMDRFVVVSMRGDVEYGPTYGFYHMVTEGDPNAREVDYTSLRVAEFIDEVCNDYVSIDKNQIFLVGFDQGAVLTISIMQSYGGQYKAAALLSGRLPHYLEERPANLMLKDKRIFIGHGIEDAVIQIAEAEEIAQFFQKMGCNVEKHSYFVGHNVNEAEEDDLYSWFESFLPNQNQPVKK</sequence>
<dbReference type="InterPro" id="IPR003140">
    <property type="entry name" value="PLipase/COase/thioEstase"/>
</dbReference>
<dbReference type="Gene3D" id="3.40.50.1820">
    <property type="entry name" value="alpha/beta hydrolase"/>
    <property type="match status" value="1"/>
</dbReference>
<evidence type="ECO:0000259" key="3">
    <source>
        <dbReference type="Pfam" id="PF02230"/>
    </source>
</evidence>
<dbReference type="InterPro" id="IPR050565">
    <property type="entry name" value="LYPA1-2/EST-like"/>
</dbReference>
<evidence type="ECO:0000313" key="5">
    <source>
        <dbReference type="Proteomes" id="UP000003597"/>
    </source>
</evidence>
<feature type="domain" description="Phospholipase/carboxylesterase/thioesterase" evidence="3">
    <location>
        <begin position="72"/>
        <end position="204"/>
    </location>
</feature>
<evidence type="ECO:0000256" key="1">
    <source>
        <dbReference type="ARBA" id="ARBA00006499"/>
    </source>
</evidence>
<accession>A0AB72Z9W6</accession>
<dbReference type="PANTHER" id="PTHR10655:SF17">
    <property type="entry name" value="LYSOPHOSPHOLIPASE-LIKE PROTEIN 1"/>
    <property type="match status" value="1"/>
</dbReference>
<comment type="caution">
    <text evidence="4">The sequence shown here is derived from an EMBL/GenBank/DDBJ whole genome shotgun (WGS) entry which is preliminary data.</text>
</comment>
<gene>
    <name evidence="4" type="ORF">HMPREF0557_01262</name>
</gene>
<reference evidence="4 5" key="1">
    <citation type="submission" date="2011-08" db="EMBL/GenBank/DDBJ databases">
        <authorList>
            <person name="Weinstock G."/>
            <person name="Sodergren E."/>
            <person name="Clifton S."/>
            <person name="Fulton L."/>
            <person name="Fulton B."/>
            <person name="Courtney L."/>
            <person name="Fronick C."/>
            <person name="Harrison M."/>
            <person name="Strong C."/>
            <person name="Farmer C."/>
            <person name="Delahaunty K."/>
            <person name="Markovic C."/>
            <person name="Hall O."/>
            <person name="Minx P."/>
            <person name="Tomlinson C."/>
            <person name="Mitreva M."/>
            <person name="Hou S."/>
            <person name="Chen J."/>
            <person name="Wollam A."/>
            <person name="Pepin K.H."/>
            <person name="Johnson M."/>
            <person name="Bhonagiri V."/>
            <person name="Zhang X."/>
            <person name="Suruliraj S."/>
            <person name="Warren W."/>
            <person name="Chinwalla A."/>
            <person name="Mardis E.R."/>
            <person name="Wilson R.K."/>
        </authorList>
    </citation>
    <scope>NUCLEOTIDE SEQUENCE [LARGE SCALE GENOMIC DNA]</scope>
    <source>
        <strain evidence="4 5">ATCC 33091</strain>
    </source>
</reference>
<evidence type="ECO:0000256" key="2">
    <source>
        <dbReference type="ARBA" id="ARBA00022801"/>
    </source>
</evidence>
<proteinExistence type="inferred from homology"/>
<comment type="similarity">
    <text evidence="1">Belongs to the AB hydrolase superfamily. AB hydrolase 2 family.</text>
</comment>
<dbReference type="InterPro" id="IPR029058">
    <property type="entry name" value="AB_hydrolase_fold"/>
</dbReference>
<dbReference type="EMBL" id="AGCN01000030">
    <property type="protein sequence ID" value="EHN61599.1"/>
    <property type="molecule type" value="Genomic_DNA"/>
</dbReference>
<name>A0AB72Z9W6_LISIO</name>
<keyword evidence="2" id="KW-0378">Hydrolase</keyword>
<dbReference type="GO" id="GO:0016787">
    <property type="term" value="F:hydrolase activity"/>
    <property type="evidence" value="ECO:0007669"/>
    <property type="project" value="UniProtKB-KW"/>
</dbReference>
<dbReference type="Proteomes" id="UP000003597">
    <property type="component" value="Unassembled WGS sequence"/>
</dbReference>
<evidence type="ECO:0000313" key="4">
    <source>
        <dbReference type="EMBL" id="EHN61599.1"/>
    </source>
</evidence>
<dbReference type="SUPFAM" id="SSF53474">
    <property type="entry name" value="alpha/beta-Hydrolases"/>
    <property type="match status" value="1"/>
</dbReference>
<dbReference type="AlphaFoldDB" id="A0AB72Z9W6"/>